<dbReference type="EMBL" id="BARS01009645">
    <property type="protein sequence ID" value="GAF77583.1"/>
    <property type="molecule type" value="Genomic_DNA"/>
</dbReference>
<evidence type="ECO:0000256" key="7">
    <source>
        <dbReference type="ARBA" id="ARBA00022967"/>
    </source>
</evidence>
<evidence type="ECO:0000256" key="3">
    <source>
        <dbReference type="ARBA" id="ARBA00022597"/>
    </source>
</evidence>
<dbReference type="SMART" id="SM00382">
    <property type="entry name" value="AAA"/>
    <property type="match status" value="1"/>
</dbReference>
<evidence type="ECO:0000256" key="4">
    <source>
        <dbReference type="ARBA" id="ARBA00022737"/>
    </source>
</evidence>
<keyword evidence="8" id="KW-0472">Membrane</keyword>
<comment type="caution">
    <text evidence="10">The sequence shown here is derived from an EMBL/GenBank/DDBJ whole genome shotgun (WGS) entry which is preliminary data.</text>
</comment>
<dbReference type="Pfam" id="PF00005">
    <property type="entry name" value="ABC_tran"/>
    <property type="match status" value="1"/>
</dbReference>
<dbReference type="InterPro" id="IPR003593">
    <property type="entry name" value="AAA+_ATPase"/>
</dbReference>
<dbReference type="CDD" id="cd03215">
    <property type="entry name" value="ABC_Carb_Monos_II"/>
    <property type="match status" value="1"/>
</dbReference>
<feature type="domain" description="ABC transporter" evidence="9">
    <location>
        <begin position="17"/>
        <end position="257"/>
    </location>
</feature>
<evidence type="ECO:0000259" key="9">
    <source>
        <dbReference type="PROSITE" id="PS50893"/>
    </source>
</evidence>
<dbReference type="PANTHER" id="PTHR43790:SF3">
    <property type="entry name" value="D-ALLOSE IMPORT ATP-BINDING PROTEIN ALSA-RELATED"/>
    <property type="match status" value="1"/>
</dbReference>
<dbReference type="GO" id="GO:0016887">
    <property type="term" value="F:ATP hydrolysis activity"/>
    <property type="evidence" value="ECO:0007669"/>
    <property type="project" value="InterPro"/>
</dbReference>
<dbReference type="GO" id="GO:0005524">
    <property type="term" value="F:ATP binding"/>
    <property type="evidence" value="ECO:0007669"/>
    <property type="project" value="UniProtKB-KW"/>
</dbReference>
<dbReference type="SUPFAM" id="SSF52540">
    <property type="entry name" value="P-loop containing nucleoside triphosphate hydrolases"/>
    <property type="match status" value="1"/>
</dbReference>
<dbReference type="InterPro" id="IPR003439">
    <property type="entry name" value="ABC_transporter-like_ATP-bd"/>
</dbReference>
<dbReference type="InterPro" id="IPR027417">
    <property type="entry name" value="P-loop_NTPase"/>
</dbReference>
<keyword evidence="5" id="KW-0547">Nucleotide-binding</keyword>
<dbReference type="FunFam" id="3.40.50.300:FF:000126">
    <property type="entry name" value="Galactose/methyl galactoside import ATP-binding protein MglA"/>
    <property type="match status" value="1"/>
</dbReference>
<dbReference type="PROSITE" id="PS00211">
    <property type="entry name" value="ABC_TRANSPORTER_1"/>
    <property type="match status" value="1"/>
</dbReference>
<dbReference type="Gene3D" id="3.40.50.300">
    <property type="entry name" value="P-loop containing nucleotide triphosphate hydrolases"/>
    <property type="match status" value="1"/>
</dbReference>
<dbReference type="PANTHER" id="PTHR43790">
    <property type="entry name" value="CARBOHYDRATE TRANSPORT ATP-BINDING PROTEIN MG119-RELATED"/>
    <property type="match status" value="1"/>
</dbReference>
<dbReference type="PROSITE" id="PS50893">
    <property type="entry name" value="ABC_TRANSPORTER_2"/>
    <property type="match status" value="1"/>
</dbReference>
<accession>X0S968</accession>
<evidence type="ECO:0000256" key="1">
    <source>
        <dbReference type="ARBA" id="ARBA00022448"/>
    </source>
</evidence>
<keyword evidence="6" id="KW-0067">ATP-binding</keyword>
<organism evidence="10">
    <name type="scientific">marine sediment metagenome</name>
    <dbReference type="NCBI Taxonomy" id="412755"/>
    <lineage>
        <taxon>unclassified sequences</taxon>
        <taxon>metagenomes</taxon>
        <taxon>ecological metagenomes</taxon>
    </lineage>
</organism>
<protein>
    <recommendedName>
        <fullName evidence="9">ABC transporter domain-containing protein</fullName>
    </recommendedName>
</protein>
<evidence type="ECO:0000256" key="6">
    <source>
        <dbReference type="ARBA" id="ARBA00022840"/>
    </source>
</evidence>
<keyword evidence="3" id="KW-0762">Sugar transport</keyword>
<sequence>MVGRPLETEFPKRAAALGPERLRVEGLRRGKAVQNVSFSVRAGEVLGFAGLVGAGRTETMRIVFGADRPEEGRIFVDGTEVGIRSPRDAMRHRICLLSEDRKGEGLVLKHSVRENFGLPNLERFLRGPFIDRHRERQAFAGYVEMLKIKVSSQERPAEDLSGGNQQKVVLAKWLARHADVIIMDEPTRGIDVGAKYEIYQLMNQLAAEGKAIVMVSSELPEILGMSDRVIVMHEGRIKGEITDVAGTRQEDILAMAIADGTMADHGQ</sequence>
<reference evidence="10" key="1">
    <citation type="journal article" date="2014" name="Front. Microbiol.">
        <title>High frequency of phylogenetically diverse reductive dehalogenase-homologous genes in deep subseafloor sedimentary metagenomes.</title>
        <authorList>
            <person name="Kawai M."/>
            <person name="Futagami T."/>
            <person name="Toyoda A."/>
            <person name="Takaki Y."/>
            <person name="Nishi S."/>
            <person name="Hori S."/>
            <person name="Arai W."/>
            <person name="Tsubouchi T."/>
            <person name="Morono Y."/>
            <person name="Uchiyama I."/>
            <person name="Ito T."/>
            <person name="Fujiyama A."/>
            <person name="Inagaki F."/>
            <person name="Takami H."/>
        </authorList>
    </citation>
    <scope>NUCLEOTIDE SEQUENCE</scope>
    <source>
        <strain evidence="10">Expedition CK06-06</strain>
    </source>
</reference>
<gene>
    <name evidence="10" type="ORF">S01H1_18093</name>
</gene>
<name>X0S968_9ZZZZ</name>
<evidence type="ECO:0000313" key="10">
    <source>
        <dbReference type="EMBL" id="GAF77583.1"/>
    </source>
</evidence>
<evidence type="ECO:0000256" key="2">
    <source>
        <dbReference type="ARBA" id="ARBA00022475"/>
    </source>
</evidence>
<keyword evidence="7" id="KW-1278">Translocase</keyword>
<keyword evidence="1" id="KW-0813">Transport</keyword>
<keyword evidence="2" id="KW-1003">Cell membrane</keyword>
<dbReference type="InterPro" id="IPR017871">
    <property type="entry name" value="ABC_transporter-like_CS"/>
</dbReference>
<evidence type="ECO:0000256" key="8">
    <source>
        <dbReference type="ARBA" id="ARBA00023136"/>
    </source>
</evidence>
<evidence type="ECO:0000256" key="5">
    <source>
        <dbReference type="ARBA" id="ARBA00022741"/>
    </source>
</evidence>
<dbReference type="AlphaFoldDB" id="X0S968"/>
<keyword evidence="4" id="KW-0677">Repeat</keyword>
<dbReference type="InterPro" id="IPR050107">
    <property type="entry name" value="ABC_carbohydrate_import_ATPase"/>
</dbReference>
<proteinExistence type="predicted"/>